<keyword evidence="1" id="KW-0863">Zinc-finger</keyword>
<evidence type="ECO:0000256" key="1">
    <source>
        <dbReference type="PROSITE-ProRule" id="PRU00042"/>
    </source>
</evidence>
<name>A0AA40K9F2_9PEZI</name>
<dbReference type="PROSITE" id="PS00028">
    <property type="entry name" value="ZINC_FINGER_C2H2_1"/>
    <property type="match status" value="1"/>
</dbReference>
<accession>A0AA40K9F2</accession>
<feature type="region of interest" description="Disordered" evidence="2">
    <location>
        <begin position="77"/>
        <end position="107"/>
    </location>
</feature>
<dbReference type="EMBL" id="JAUKUD010000002">
    <property type="protein sequence ID" value="KAK0750989.1"/>
    <property type="molecule type" value="Genomic_DNA"/>
</dbReference>
<comment type="caution">
    <text evidence="4">The sequence shown here is derived from an EMBL/GenBank/DDBJ whole genome shotgun (WGS) entry which is preliminary data.</text>
</comment>
<dbReference type="SMART" id="SM00355">
    <property type="entry name" value="ZnF_C2H2"/>
    <property type="match status" value="2"/>
</dbReference>
<dbReference type="InterPro" id="IPR036236">
    <property type="entry name" value="Znf_C2H2_sf"/>
</dbReference>
<gene>
    <name evidence="4" type="ORF">B0T18DRAFT_60059</name>
</gene>
<dbReference type="GO" id="GO:0008270">
    <property type="term" value="F:zinc ion binding"/>
    <property type="evidence" value="ECO:0007669"/>
    <property type="project" value="UniProtKB-KW"/>
</dbReference>
<dbReference type="InterPro" id="IPR013087">
    <property type="entry name" value="Znf_C2H2_type"/>
</dbReference>
<protein>
    <recommendedName>
        <fullName evidence="3">C2H2-type domain-containing protein</fullName>
    </recommendedName>
</protein>
<evidence type="ECO:0000313" key="4">
    <source>
        <dbReference type="EMBL" id="KAK0750989.1"/>
    </source>
</evidence>
<proteinExistence type="predicted"/>
<dbReference type="AlphaFoldDB" id="A0AA40K9F2"/>
<evidence type="ECO:0000313" key="5">
    <source>
        <dbReference type="Proteomes" id="UP001172155"/>
    </source>
</evidence>
<dbReference type="PROSITE" id="PS50157">
    <property type="entry name" value="ZINC_FINGER_C2H2_2"/>
    <property type="match status" value="1"/>
</dbReference>
<evidence type="ECO:0000259" key="3">
    <source>
        <dbReference type="PROSITE" id="PS50157"/>
    </source>
</evidence>
<feature type="domain" description="C2H2-type" evidence="3">
    <location>
        <begin position="110"/>
        <end position="140"/>
    </location>
</feature>
<organism evidence="4 5">
    <name type="scientific">Schizothecium vesticola</name>
    <dbReference type="NCBI Taxonomy" id="314040"/>
    <lineage>
        <taxon>Eukaryota</taxon>
        <taxon>Fungi</taxon>
        <taxon>Dikarya</taxon>
        <taxon>Ascomycota</taxon>
        <taxon>Pezizomycotina</taxon>
        <taxon>Sordariomycetes</taxon>
        <taxon>Sordariomycetidae</taxon>
        <taxon>Sordariales</taxon>
        <taxon>Schizotheciaceae</taxon>
        <taxon>Schizothecium</taxon>
    </lineage>
</organism>
<dbReference type="Proteomes" id="UP001172155">
    <property type="component" value="Unassembled WGS sequence"/>
</dbReference>
<reference evidence="4" key="1">
    <citation type="submission" date="2023-06" db="EMBL/GenBank/DDBJ databases">
        <title>Genome-scale phylogeny and comparative genomics of the fungal order Sordariales.</title>
        <authorList>
            <consortium name="Lawrence Berkeley National Laboratory"/>
            <person name="Hensen N."/>
            <person name="Bonometti L."/>
            <person name="Westerberg I."/>
            <person name="Brannstrom I.O."/>
            <person name="Guillou S."/>
            <person name="Cros-Aarteil S."/>
            <person name="Calhoun S."/>
            <person name="Haridas S."/>
            <person name="Kuo A."/>
            <person name="Mondo S."/>
            <person name="Pangilinan J."/>
            <person name="Riley R."/>
            <person name="LaButti K."/>
            <person name="Andreopoulos B."/>
            <person name="Lipzen A."/>
            <person name="Chen C."/>
            <person name="Yanf M."/>
            <person name="Daum C."/>
            <person name="Ng V."/>
            <person name="Clum A."/>
            <person name="Steindorff A."/>
            <person name="Ohm R."/>
            <person name="Martin F."/>
            <person name="Silar P."/>
            <person name="Natvig D."/>
            <person name="Lalanne C."/>
            <person name="Gautier V."/>
            <person name="Ament-velasquez S.L."/>
            <person name="Kruys A."/>
            <person name="Hutchinson M.I."/>
            <person name="Powell A.J."/>
            <person name="Barry K."/>
            <person name="Miller A.N."/>
            <person name="Grigoriev I.V."/>
            <person name="Debuchy R."/>
            <person name="Gladieux P."/>
            <person name="Thoren M.H."/>
            <person name="Johannesson H."/>
        </authorList>
    </citation>
    <scope>NUCLEOTIDE SEQUENCE</scope>
    <source>
        <strain evidence="4">SMH3187-1</strain>
    </source>
</reference>
<keyword evidence="1" id="KW-0479">Metal-binding</keyword>
<sequence length="184" mass="20486">MKSFFEPHYRGSGSGIPTFMALLSVAQTFTKGGYLRSIAEIEHYLITIAAAVLPPGAVFKQFVFSIVSQDIAVATPTPASDTLGKRKRQGDRESSTSEQLSSQKATKHGRKCAWEGCDNTYKNLSALRKHEVQHHTKPPPIRCGECDYDSRRRDRVRAHFLKQHPGIVLPESLRLKGKRGVIPV</sequence>
<dbReference type="Gene3D" id="3.30.160.60">
    <property type="entry name" value="Classic Zinc Finger"/>
    <property type="match status" value="1"/>
</dbReference>
<evidence type="ECO:0000256" key="2">
    <source>
        <dbReference type="SAM" id="MobiDB-lite"/>
    </source>
</evidence>
<dbReference type="SUPFAM" id="SSF57667">
    <property type="entry name" value="beta-beta-alpha zinc fingers"/>
    <property type="match status" value="1"/>
</dbReference>
<keyword evidence="1" id="KW-0862">Zinc</keyword>
<keyword evidence="5" id="KW-1185">Reference proteome</keyword>